<dbReference type="FunFam" id="3.20.10.10:FF:000002">
    <property type="entry name" value="D-alanine aminotransferase"/>
    <property type="match status" value="1"/>
</dbReference>
<accession>A0A0M0LAY0</accession>
<dbReference type="STRING" id="263475.AMD00_17460"/>
<sequence>MWCWMNGEYVHSEDLRISPFDHGFLYGLGFFETFRTYDGYVFLWEDHCKRLQRALDDYHIVLPYSFDELLAVIRELDNRCNGEDGYFRLNVSAGVHDIGLKPTSYTEPTVIVFRKPLPTMVRGEEKSAVWLNTERNSPEQSIRHKSHHYANNVIARFEVPSLAELEGFFVNGDGFVAEGITSNIFWVTDGKVYTPSIETGILPGITRGQVMQQITVIEGFYTREQLEQADECFITTSIQELIPIRSLQGKNFLGNNGPVYKALHEQYVKRINDAKGRS</sequence>
<evidence type="ECO:0000256" key="3">
    <source>
        <dbReference type="ARBA" id="ARBA00011738"/>
    </source>
</evidence>
<dbReference type="InterPro" id="IPR050571">
    <property type="entry name" value="Class-IV_PLP-Dep_Aminotrnsfr"/>
</dbReference>
<dbReference type="InterPro" id="IPR001544">
    <property type="entry name" value="Aminotrans_IV"/>
</dbReference>
<keyword evidence="8" id="KW-1185">Reference proteome</keyword>
<reference evidence="8" key="1">
    <citation type="submission" date="2015-08" db="EMBL/GenBank/DDBJ databases">
        <title>Fjat-10028 dsm 16317.</title>
        <authorList>
            <person name="Liu B."/>
            <person name="Wang J."/>
            <person name="Zhu Y."/>
            <person name="Liu G."/>
            <person name="Chen Q."/>
            <person name="Chen Z."/>
            <person name="Lan J."/>
            <person name="Che J."/>
            <person name="Ge C."/>
            <person name="Shi H."/>
            <person name="Pan Z."/>
            <person name="Liu X."/>
        </authorList>
    </citation>
    <scope>NUCLEOTIDE SEQUENCE [LARGE SCALE GENOMIC DNA]</scope>
    <source>
        <strain evidence="8">DSM 16317</strain>
    </source>
</reference>
<dbReference type="GO" id="GO:0016829">
    <property type="term" value="F:lyase activity"/>
    <property type="evidence" value="ECO:0007669"/>
    <property type="project" value="UniProtKB-KW"/>
</dbReference>
<protein>
    <submittedName>
        <fullName evidence="7">4-amino-4-deoxychorismate lyase</fullName>
    </submittedName>
</protein>
<dbReference type="InterPro" id="IPR043131">
    <property type="entry name" value="BCAT-like_N"/>
</dbReference>
<evidence type="ECO:0000256" key="1">
    <source>
        <dbReference type="ARBA" id="ARBA00001933"/>
    </source>
</evidence>
<comment type="caution">
    <text evidence="7">The sequence shown here is derived from an EMBL/GenBank/DDBJ whole genome shotgun (WGS) entry which is preliminary data.</text>
</comment>
<dbReference type="GeneID" id="301137882"/>
<name>A0A0M0LAY0_9BACL</name>
<evidence type="ECO:0000256" key="6">
    <source>
        <dbReference type="RuleBase" id="RU004516"/>
    </source>
</evidence>
<evidence type="ECO:0000313" key="8">
    <source>
        <dbReference type="Proteomes" id="UP000036867"/>
    </source>
</evidence>
<dbReference type="OrthoDB" id="9805628at2"/>
<dbReference type="InterPro" id="IPR018300">
    <property type="entry name" value="Aminotrans_IV_CS"/>
</dbReference>
<dbReference type="InterPro" id="IPR043132">
    <property type="entry name" value="BCAT-like_C"/>
</dbReference>
<dbReference type="AlphaFoldDB" id="A0A0M0LAY0"/>
<comment type="cofactor">
    <cofactor evidence="1 6">
        <name>pyridoxal 5'-phosphate</name>
        <dbReference type="ChEBI" id="CHEBI:597326"/>
    </cofactor>
</comment>
<dbReference type="GO" id="GO:0046394">
    <property type="term" value="P:carboxylic acid biosynthetic process"/>
    <property type="evidence" value="ECO:0007669"/>
    <property type="project" value="UniProtKB-ARBA"/>
</dbReference>
<proteinExistence type="inferred from homology"/>
<dbReference type="InterPro" id="IPR036038">
    <property type="entry name" value="Aminotransferase-like"/>
</dbReference>
<dbReference type="NCBIfam" id="NF005800">
    <property type="entry name" value="PRK07650.1"/>
    <property type="match status" value="1"/>
</dbReference>
<dbReference type="Proteomes" id="UP000036867">
    <property type="component" value="Unassembled WGS sequence"/>
</dbReference>
<dbReference type="Pfam" id="PF01063">
    <property type="entry name" value="Aminotran_4"/>
    <property type="match status" value="1"/>
</dbReference>
<dbReference type="GO" id="GO:0005829">
    <property type="term" value="C:cytosol"/>
    <property type="evidence" value="ECO:0007669"/>
    <property type="project" value="TreeGrafter"/>
</dbReference>
<dbReference type="RefSeq" id="WP_053418355.1">
    <property type="nucleotide sequence ID" value="NZ_LILB01000007.1"/>
</dbReference>
<dbReference type="PANTHER" id="PTHR42743">
    <property type="entry name" value="AMINO-ACID AMINOTRANSFERASE"/>
    <property type="match status" value="1"/>
</dbReference>
<dbReference type="Gene3D" id="3.20.10.10">
    <property type="entry name" value="D-amino Acid Aminotransferase, subunit A, domain 2"/>
    <property type="match status" value="1"/>
</dbReference>
<dbReference type="SUPFAM" id="SSF56752">
    <property type="entry name" value="D-aminoacid aminotransferase-like PLP-dependent enzymes"/>
    <property type="match status" value="1"/>
</dbReference>
<organism evidence="7 8">
    <name type="scientific">Viridibacillus arvi</name>
    <dbReference type="NCBI Taxonomy" id="263475"/>
    <lineage>
        <taxon>Bacteria</taxon>
        <taxon>Bacillati</taxon>
        <taxon>Bacillota</taxon>
        <taxon>Bacilli</taxon>
        <taxon>Bacillales</taxon>
        <taxon>Caryophanaceae</taxon>
        <taxon>Viridibacillus</taxon>
    </lineage>
</organism>
<evidence type="ECO:0000313" key="7">
    <source>
        <dbReference type="EMBL" id="KOO48204.1"/>
    </source>
</evidence>
<dbReference type="Gene3D" id="3.30.470.10">
    <property type="match status" value="1"/>
</dbReference>
<comment type="subunit">
    <text evidence="3">Homodimer.</text>
</comment>
<dbReference type="PATRIC" id="fig|263475.3.peg.2328"/>
<evidence type="ECO:0000256" key="4">
    <source>
        <dbReference type="ARBA" id="ARBA00022898"/>
    </source>
</evidence>
<dbReference type="CDD" id="cd00449">
    <property type="entry name" value="PLPDE_IV"/>
    <property type="match status" value="1"/>
</dbReference>
<dbReference type="GO" id="GO:0008652">
    <property type="term" value="P:amino acid biosynthetic process"/>
    <property type="evidence" value="ECO:0007669"/>
    <property type="project" value="UniProtKB-ARBA"/>
</dbReference>
<evidence type="ECO:0000256" key="5">
    <source>
        <dbReference type="RuleBase" id="RU004106"/>
    </source>
</evidence>
<keyword evidence="7" id="KW-0456">Lyase</keyword>
<comment type="similarity">
    <text evidence="2 5">Belongs to the class-IV pyridoxal-phosphate-dependent aminotransferase family.</text>
</comment>
<evidence type="ECO:0000256" key="2">
    <source>
        <dbReference type="ARBA" id="ARBA00009320"/>
    </source>
</evidence>
<keyword evidence="4 6" id="KW-0663">Pyridoxal phosphate</keyword>
<dbReference type="PANTHER" id="PTHR42743:SF11">
    <property type="entry name" value="AMINODEOXYCHORISMATE LYASE"/>
    <property type="match status" value="1"/>
</dbReference>
<gene>
    <name evidence="7" type="ORF">AMD00_17460</name>
</gene>
<dbReference type="EMBL" id="LILB01000007">
    <property type="protein sequence ID" value="KOO48204.1"/>
    <property type="molecule type" value="Genomic_DNA"/>
</dbReference>
<dbReference type="PROSITE" id="PS00770">
    <property type="entry name" value="AA_TRANSFER_CLASS_4"/>
    <property type="match status" value="1"/>
</dbReference>